<dbReference type="SUPFAM" id="SSF53822">
    <property type="entry name" value="Periplasmic binding protein-like I"/>
    <property type="match status" value="1"/>
</dbReference>
<dbReference type="PROSITE" id="PS50932">
    <property type="entry name" value="HTH_LACI_2"/>
    <property type="match status" value="1"/>
</dbReference>
<dbReference type="SUPFAM" id="SSF47413">
    <property type="entry name" value="lambda repressor-like DNA-binding domains"/>
    <property type="match status" value="1"/>
</dbReference>
<evidence type="ECO:0000256" key="1">
    <source>
        <dbReference type="ARBA" id="ARBA00023015"/>
    </source>
</evidence>
<keyword evidence="1" id="KW-0805">Transcription regulation</keyword>
<dbReference type="Proteomes" id="UP000576225">
    <property type="component" value="Unassembled WGS sequence"/>
</dbReference>
<dbReference type="Pfam" id="PF00356">
    <property type="entry name" value="LacI"/>
    <property type="match status" value="1"/>
</dbReference>
<name>A0A848AYX1_9BACT</name>
<keyword evidence="3" id="KW-0804">Transcription</keyword>
<dbReference type="PANTHER" id="PTHR30146">
    <property type="entry name" value="LACI-RELATED TRANSCRIPTIONAL REPRESSOR"/>
    <property type="match status" value="1"/>
</dbReference>
<feature type="domain" description="HTH lacI-type" evidence="4">
    <location>
        <begin position="5"/>
        <end position="54"/>
    </location>
</feature>
<dbReference type="InterPro" id="IPR028082">
    <property type="entry name" value="Peripla_BP_I"/>
</dbReference>
<dbReference type="InterPro" id="IPR010982">
    <property type="entry name" value="Lambda_DNA-bd_dom_sf"/>
</dbReference>
<evidence type="ECO:0000313" key="5">
    <source>
        <dbReference type="EMBL" id="NMD88101.1"/>
    </source>
</evidence>
<evidence type="ECO:0000256" key="2">
    <source>
        <dbReference type="ARBA" id="ARBA00023125"/>
    </source>
</evidence>
<dbReference type="CDD" id="cd06267">
    <property type="entry name" value="PBP1_LacI_sugar_binding-like"/>
    <property type="match status" value="1"/>
</dbReference>
<evidence type="ECO:0000259" key="4">
    <source>
        <dbReference type="PROSITE" id="PS50932"/>
    </source>
</evidence>
<dbReference type="Pfam" id="PF13377">
    <property type="entry name" value="Peripla_BP_3"/>
    <property type="match status" value="1"/>
</dbReference>
<dbReference type="Gene3D" id="1.10.260.40">
    <property type="entry name" value="lambda repressor-like DNA-binding domains"/>
    <property type="match status" value="1"/>
</dbReference>
<dbReference type="PANTHER" id="PTHR30146:SF145">
    <property type="entry name" value="RIBOSE OPERON REPRESSOR"/>
    <property type="match status" value="1"/>
</dbReference>
<dbReference type="Gene3D" id="3.40.50.2300">
    <property type="match status" value="2"/>
</dbReference>
<dbReference type="InterPro" id="IPR000843">
    <property type="entry name" value="HTH_LacI"/>
</dbReference>
<gene>
    <name evidence="5" type="ORF">HF882_16055</name>
</gene>
<accession>A0A848AYX1</accession>
<dbReference type="AlphaFoldDB" id="A0A848AYX1"/>
<dbReference type="InterPro" id="IPR046335">
    <property type="entry name" value="LacI/GalR-like_sensor"/>
</dbReference>
<evidence type="ECO:0000256" key="3">
    <source>
        <dbReference type="ARBA" id="ARBA00023163"/>
    </source>
</evidence>
<proteinExistence type="predicted"/>
<keyword evidence="2" id="KW-0238">DNA-binding</keyword>
<dbReference type="GO" id="GO:0003700">
    <property type="term" value="F:DNA-binding transcription factor activity"/>
    <property type="evidence" value="ECO:0007669"/>
    <property type="project" value="TreeGrafter"/>
</dbReference>
<dbReference type="CDD" id="cd01392">
    <property type="entry name" value="HTH_LacI"/>
    <property type="match status" value="1"/>
</dbReference>
<dbReference type="RefSeq" id="WP_168963326.1">
    <property type="nucleotide sequence ID" value="NZ_CAUFPP010000090.1"/>
</dbReference>
<dbReference type="GO" id="GO:0000976">
    <property type="term" value="F:transcription cis-regulatory region binding"/>
    <property type="evidence" value="ECO:0007669"/>
    <property type="project" value="TreeGrafter"/>
</dbReference>
<reference evidence="5 6" key="1">
    <citation type="submission" date="2020-04" db="EMBL/GenBank/DDBJ databases">
        <authorList>
            <person name="Hitch T.C.A."/>
            <person name="Wylensek D."/>
            <person name="Clavel T."/>
        </authorList>
    </citation>
    <scope>NUCLEOTIDE SEQUENCE [LARGE SCALE GENOMIC DNA]</scope>
    <source>
        <strain evidence="5 6">COR2-253-APC-1A</strain>
    </source>
</reference>
<organism evidence="5 6">
    <name type="scientific">Victivallis vadensis</name>
    <dbReference type="NCBI Taxonomy" id="172901"/>
    <lineage>
        <taxon>Bacteria</taxon>
        <taxon>Pseudomonadati</taxon>
        <taxon>Lentisphaerota</taxon>
        <taxon>Lentisphaeria</taxon>
        <taxon>Victivallales</taxon>
        <taxon>Victivallaceae</taxon>
        <taxon>Victivallis</taxon>
    </lineage>
</organism>
<dbReference type="SMART" id="SM00354">
    <property type="entry name" value="HTH_LACI"/>
    <property type="match status" value="1"/>
</dbReference>
<protein>
    <submittedName>
        <fullName evidence="5">LacI family transcriptional regulator</fullName>
    </submittedName>
</protein>
<evidence type="ECO:0000313" key="6">
    <source>
        <dbReference type="Proteomes" id="UP000576225"/>
    </source>
</evidence>
<comment type="caution">
    <text evidence="5">The sequence shown here is derived from an EMBL/GenBank/DDBJ whole genome shotgun (WGS) entry which is preliminary data.</text>
</comment>
<sequence>MATDINTLAEICGVSKSTISRVFTGRAKVSEELRNRVLQAARELNYRPQQVMARDCVAIVVNDLPNPNRRTSFSERILNQAVFEITRRNLLSEIISVDELARLYNGYTKAVLLLMSENYIEQHLEQFRRLSMPILTVNKQYDFSSSVNTDHGEGVRLALEHLHTEGHRRIGLTVDRFNNQAGRERLEAYRKFMTAAGLPELPVVQYTDQDYAGSSAGLTTLLDSQPTALIACGEGVALPVFHELQERGFRIPDDISLITGELAGVSCWMTPELTTIDQDLDALARATITQLVTRIRNPQLPRSSSWLPTTLIKRNSVKKYSDRVCP</sequence>
<dbReference type="EMBL" id="JABAEW010000037">
    <property type="protein sequence ID" value="NMD88101.1"/>
    <property type="molecule type" value="Genomic_DNA"/>
</dbReference>